<comment type="cofactor">
    <cofactor evidence="1">
        <name>[4Fe-4S] cluster</name>
        <dbReference type="ChEBI" id="CHEBI:49883"/>
    </cofactor>
</comment>
<protein>
    <recommendedName>
        <fullName evidence="6">DNA 5'-3' helicase</fullName>
        <ecNumber evidence="6">5.6.2.3</ecNumber>
    </recommendedName>
</protein>
<dbReference type="EMBL" id="JYNY01000559">
    <property type="protein sequence ID" value="KJJ83489.1"/>
    <property type="molecule type" value="Genomic_DNA"/>
</dbReference>
<dbReference type="GO" id="GO:0003676">
    <property type="term" value="F:nucleic acid binding"/>
    <property type="evidence" value="ECO:0007669"/>
    <property type="project" value="InterPro"/>
</dbReference>
<dbReference type="GO" id="GO:0005524">
    <property type="term" value="F:ATP binding"/>
    <property type="evidence" value="ECO:0007669"/>
    <property type="project" value="UniProtKB-KW"/>
</dbReference>
<keyword evidence="10" id="KW-0347">Helicase</keyword>
<comment type="similarity">
    <text evidence="5">Belongs to the helicase family. DinG subfamily.</text>
</comment>
<dbReference type="PANTHER" id="PTHR11472">
    <property type="entry name" value="DNA REPAIR DEAD HELICASE RAD3/XP-D SUBFAMILY MEMBER"/>
    <property type="match status" value="1"/>
</dbReference>
<dbReference type="FunFam" id="3.40.50.300:FF:000437">
    <property type="entry name" value="ATP-dependent DNA helicase DinG"/>
    <property type="match status" value="1"/>
</dbReference>
<proteinExistence type="inferred from homology"/>
<dbReference type="Gene3D" id="3.40.50.300">
    <property type="entry name" value="P-loop containing nucleotide triphosphate hydrolases"/>
    <property type="match status" value="2"/>
</dbReference>
<sequence length="673" mass="76550">MTMDNNYLEKFHERVIASLSPGGVISSFLPNYEARPEQIKMAEIVAKAIEGDKHLIAEAGTGTGKSLAYLVPFIFHAVESGKKIIISTHTKTLQSQLYHKDIPFLEKNLGVNFKYALCFGSGNYICYRRISSEYNRDLFESEAEARDLARIIGWSRETESGVKSDLGFIPRWNVWDNVSRDPDLCTGRKCIHFHQCFYQNAKKKERESDILVVNHSLFFTNLASEGRVLPNFHAVVFDEAHTLENVASSHLGVEISNTAIDFLFNSIYNERTNKGFLPKFENLSAPLTADIKMILKETRSANKNFWGEIEKLFGTTSDTKRIYGKNIVSDSLTKPLSSLVDSLGELLNFVQTEDGKMMVEFFMGKCKVSTLSLSFILKQDKEDYVYWLEIVNRRGMPKYSLMSSPIEVAKALEEKLFNQIKPCVLTSATLSLGGKFDFLRDRLGIKDALECRVESPFDYKKNVLLYFPKGISDPASDYNLFEEEVAVKIKEILEIMMGRTFILFTSYKMLNSVYEKLAEKYYGKLNLLKQGDMPRYELLKSFTENKHSVLLGNATFWQGIDVPGRALECVIITKLPFTVPTEPLIEARTELIKKRGKDPFTEYVLPEAVTMFKQGFGRLIRSKNDKGIVAVLDPRIRTKYYGRIFLNAIPSCAHTHDLAAFKNFLEPGLAMSE</sequence>
<evidence type="ECO:0000256" key="4">
    <source>
        <dbReference type="ARBA" id="ARBA00022840"/>
    </source>
</evidence>
<dbReference type="InterPro" id="IPR006555">
    <property type="entry name" value="ATP-dep_Helicase_C"/>
</dbReference>
<dbReference type="EC" id="5.6.2.3" evidence="6"/>
<evidence type="ECO:0000259" key="9">
    <source>
        <dbReference type="PROSITE" id="PS51193"/>
    </source>
</evidence>
<organism evidence="10 11">
    <name type="scientific">Candidatus Omnitrophus magneticus</name>
    <dbReference type="NCBI Taxonomy" id="1609969"/>
    <lineage>
        <taxon>Bacteria</taxon>
        <taxon>Pseudomonadati</taxon>
        <taxon>Candidatus Omnitrophota</taxon>
        <taxon>Candidatus Omnitrophus</taxon>
    </lineage>
</organism>
<dbReference type="InterPro" id="IPR011545">
    <property type="entry name" value="DEAD/DEAH_box_helicase_dom"/>
</dbReference>
<dbReference type="Pfam" id="PF00270">
    <property type="entry name" value="DEAD"/>
    <property type="match status" value="1"/>
</dbReference>
<evidence type="ECO:0000259" key="8">
    <source>
        <dbReference type="PROSITE" id="PS51192"/>
    </source>
</evidence>
<evidence type="ECO:0000313" key="10">
    <source>
        <dbReference type="EMBL" id="KJJ83489.1"/>
    </source>
</evidence>
<dbReference type="GO" id="GO:0006139">
    <property type="term" value="P:nucleobase-containing compound metabolic process"/>
    <property type="evidence" value="ECO:0007669"/>
    <property type="project" value="InterPro"/>
</dbReference>
<dbReference type="SMART" id="SM00487">
    <property type="entry name" value="DEXDc"/>
    <property type="match status" value="1"/>
</dbReference>
<evidence type="ECO:0000256" key="7">
    <source>
        <dbReference type="ARBA" id="ARBA00048954"/>
    </source>
</evidence>
<dbReference type="InterPro" id="IPR014013">
    <property type="entry name" value="Helic_SF1/SF2_ATP-bd_DinG/Rad3"/>
</dbReference>
<reference evidence="10 11" key="1">
    <citation type="submission" date="2015-02" db="EMBL/GenBank/DDBJ databases">
        <title>Single-cell genomics of uncultivated deep-branching MTB reveals a conserved set of magnetosome genes.</title>
        <authorList>
            <person name="Kolinko S."/>
            <person name="Richter M."/>
            <person name="Glockner F.O."/>
            <person name="Brachmann A."/>
            <person name="Schuler D."/>
        </authorList>
    </citation>
    <scope>NUCLEOTIDE SEQUENCE [LARGE SCALE GENOMIC DNA]</scope>
    <source>
        <strain evidence="10">SKK-01</strain>
    </source>
</reference>
<dbReference type="SUPFAM" id="SSF52540">
    <property type="entry name" value="P-loop containing nucleoside triphosphate hydrolases"/>
    <property type="match status" value="1"/>
</dbReference>
<gene>
    <name evidence="10" type="ORF">OMAG_002644</name>
</gene>
<evidence type="ECO:0000313" key="11">
    <source>
        <dbReference type="Proteomes" id="UP000033428"/>
    </source>
</evidence>
<dbReference type="PROSITE" id="PS51192">
    <property type="entry name" value="HELICASE_ATP_BIND_1"/>
    <property type="match status" value="1"/>
</dbReference>
<dbReference type="GO" id="GO:0016818">
    <property type="term" value="F:hydrolase activity, acting on acid anhydrides, in phosphorus-containing anhydrides"/>
    <property type="evidence" value="ECO:0007669"/>
    <property type="project" value="InterPro"/>
</dbReference>
<evidence type="ECO:0000256" key="1">
    <source>
        <dbReference type="ARBA" id="ARBA00001966"/>
    </source>
</evidence>
<dbReference type="GO" id="GO:0043139">
    <property type="term" value="F:5'-3' DNA helicase activity"/>
    <property type="evidence" value="ECO:0007669"/>
    <property type="project" value="UniProtKB-EC"/>
</dbReference>
<dbReference type="PATRIC" id="fig|1609969.3.peg.2838"/>
<keyword evidence="4" id="KW-0067">ATP-binding</keyword>
<feature type="domain" description="Helicase ATP-binding" evidence="9">
    <location>
        <begin position="24"/>
        <end position="287"/>
    </location>
</feature>
<comment type="caution">
    <text evidence="10">The sequence shown here is derived from an EMBL/GenBank/DDBJ whole genome shotgun (WGS) entry which is preliminary data.</text>
</comment>
<keyword evidence="11" id="KW-1185">Reference proteome</keyword>
<dbReference type="InterPro" id="IPR014001">
    <property type="entry name" value="Helicase_ATP-bd"/>
</dbReference>
<dbReference type="PANTHER" id="PTHR11472:SF34">
    <property type="entry name" value="REGULATOR OF TELOMERE ELONGATION HELICASE 1"/>
    <property type="match status" value="1"/>
</dbReference>
<comment type="catalytic activity">
    <reaction evidence="7">
        <text>ATP + H2O = ADP + phosphate + H(+)</text>
        <dbReference type="Rhea" id="RHEA:13065"/>
        <dbReference type="ChEBI" id="CHEBI:15377"/>
        <dbReference type="ChEBI" id="CHEBI:15378"/>
        <dbReference type="ChEBI" id="CHEBI:30616"/>
        <dbReference type="ChEBI" id="CHEBI:43474"/>
        <dbReference type="ChEBI" id="CHEBI:456216"/>
        <dbReference type="EC" id="5.6.2.3"/>
    </reaction>
</comment>
<name>A0A0F0CNA0_9BACT</name>
<dbReference type="Pfam" id="PF13307">
    <property type="entry name" value="Helicase_C_2"/>
    <property type="match status" value="1"/>
</dbReference>
<evidence type="ECO:0000256" key="2">
    <source>
        <dbReference type="ARBA" id="ARBA00022741"/>
    </source>
</evidence>
<evidence type="ECO:0000256" key="3">
    <source>
        <dbReference type="ARBA" id="ARBA00022801"/>
    </source>
</evidence>
<dbReference type="InterPro" id="IPR045028">
    <property type="entry name" value="DinG/Rad3-like"/>
</dbReference>
<dbReference type="SMART" id="SM00491">
    <property type="entry name" value="HELICc2"/>
    <property type="match status" value="1"/>
</dbReference>
<evidence type="ECO:0000256" key="6">
    <source>
        <dbReference type="ARBA" id="ARBA00044969"/>
    </source>
</evidence>
<dbReference type="Proteomes" id="UP000033428">
    <property type="component" value="Unassembled WGS sequence"/>
</dbReference>
<dbReference type="PROSITE" id="PS51193">
    <property type="entry name" value="HELICASE_ATP_BIND_2"/>
    <property type="match status" value="1"/>
</dbReference>
<keyword evidence="2" id="KW-0547">Nucleotide-binding</keyword>
<feature type="domain" description="Helicase ATP-binding" evidence="8">
    <location>
        <begin position="46"/>
        <end position="305"/>
    </location>
</feature>
<evidence type="ECO:0000256" key="5">
    <source>
        <dbReference type="ARBA" id="ARBA00038058"/>
    </source>
</evidence>
<keyword evidence="3" id="KW-0378">Hydrolase</keyword>
<accession>A0A0F0CNA0</accession>
<dbReference type="InterPro" id="IPR027417">
    <property type="entry name" value="P-loop_NTPase"/>
</dbReference>
<dbReference type="AlphaFoldDB" id="A0A0F0CNA0"/>